<dbReference type="GeneID" id="77936340"/>
<protein>
    <submittedName>
        <fullName evidence="1">Uncharacterized protein</fullName>
    </submittedName>
</protein>
<sequence>MNPDLNNRFYQISTAQEKDAVNAYLERARELRLMESLNIAAARCCPRLKAVKRDGVTIPAHRIARHVGKSHD</sequence>
<proteinExistence type="predicted"/>
<dbReference type="Proteomes" id="UP000222678">
    <property type="component" value="Genome"/>
</dbReference>
<name>A0A2L0V118_9CAUD</name>
<dbReference type="EMBL" id="MF403009">
    <property type="protein sequence ID" value="AUZ95479.1"/>
    <property type="molecule type" value="Genomic_DNA"/>
</dbReference>
<dbReference type="KEGG" id="vg:77936340"/>
<evidence type="ECO:0000313" key="1">
    <source>
        <dbReference type="EMBL" id="AUZ95479.1"/>
    </source>
</evidence>
<reference evidence="1 2" key="1">
    <citation type="submission" date="2017-06" db="EMBL/GenBank/DDBJ databases">
        <authorList>
            <person name="Kim H.J."/>
            <person name="Triplett B.A."/>
        </authorList>
    </citation>
    <scope>NUCLEOTIDE SEQUENCE [LARGE SCALE GENOMIC DNA]</scope>
</reference>
<organism evidence="1 2">
    <name type="scientific">Agrobacterium phage Atu_ph08</name>
    <dbReference type="NCBI Taxonomy" id="2024265"/>
    <lineage>
        <taxon>Viruses</taxon>
        <taxon>Duplodnaviria</taxon>
        <taxon>Heunggongvirae</taxon>
        <taxon>Uroviricota</taxon>
        <taxon>Caudoviricetes</taxon>
        <taxon>Roslyckyvirus</taxon>
        <taxon>Roslyckyvirus ph08</taxon>
    </lineage>
</organism>
<accession>A0A2L0V118</accession>
<keyword evidence="2" id="KW-1185">Reference proteome</keyword>
<evidence type="ECO:0000313" key="2">
    <source>
        <dbReference type="Proteomes" id="UP000222678"/>
    </source>
</evidence>
<dbReference type="RefSeq" id="YP_010660345.1">
    <property type="nucleotide sequence ID" value="NC_070876.1"/>
</dbReference>